<evidence type="ECO:0000313" key="2">
    <source>
        <dbReference type="EMBL" id="KAK3227948.1"/>
    </source>
</evidence>
<dbReference type="InterPro" id="IPR000477">
    <property type="entry name" value="RT_dom"/>
</dbReference>
<feature type="domain" description="Reverse transcriptase" evidence="1">
    <location>
        <begin position="93"/>
        <end position="196"/>
    </location>
</feature>
<evidence type="ECO:0000259" key="1">
    <source>
        <dbReference type="Pfam" id="PF00078"/>
    </source>
</evidence>
<dbReference type="EMBL" id="JANJYJ010000002">
    <property type="protein sequence ID" value="KAK3227948.1"/>
    <property type="molecule type" value="Genomic_DNA"/>
</dbReference>
<accession>A0AAE0EGU2</accession>
<evidence type="ECO:0000313" key="3">
    <source>
        <dbReference type="Proteomes" id="UP001281410"/>
    </source>
</evidence>
<reference evidence="2" key="1">
    <citation type="journal article" date="2023" name="Plant J.">
        <title>Genome sequences and population genomics provide insights into the demographic history, inbreeding, and mutation load of two 'living fossil' tree species of Dipteronia.</title>
        <authorList>
            <person name="Feng Y."/>
            <person name="Comes H.P."/>
            <person name="Chen J."/>
            <person name="Zhu S."/>
            <person name="Lu R."/>
            <person name="Zhang X."/>
            <person name="Li P."/>
            <person name="Qiu J."/>
            <person name="Olsen K.M."/>
            <person name="Qiu Y."/>
        </authorList>
    </citation>
    <scope>NUCLEOTIDE SEQUENCE</scope>
    <source>
        <strain evidence="2">NBL</strain>
    </source>
</reference>
<organism evidence="2 3">
    <name type="scientific">Dipteronia sinensis</name>
    <dbReference type="NCBI Taxonomy" id="43782"/>
    <lineage>
        <taxon>Eukaryota</taxon>
        <taxon>Viridiplantae</taxon>
        <taxon>Streptophyta</taxon>
        <taxon>Embryophyta</taxon>
        <taxon>Tracheophyta</taxon>
        <taxon>Spermatophyta</taxon>
        <taxon>Magnoliopsida</taxon>
        <taxon>eudicotyledons</taxon>
        <taxon>Gunneridae</taxon>
        <taxon>Pentapetalae</taxon>
        <taxon>rosids</taxon>
        <taxon>malvids</taxon>
        <taxon>Sapindales</taxon>
        <taxon>Sapindaceae</taxon>
        <taxon>Hippocastanoideae</taxon>
        <taxon>Acereae</taxon>
        <taxon>Dipteronia</taxon>
    </lineage>
</organism>
<dbReference type="InterPro" id="IPR052343">
    <property type="entry name" value="Retrotransposon-Effector_Assoc"/>
</dbReference>
<dbReference type="PANTHER" id="PTHR46890:SF48">
    <property type="entry name" value="RNA-DIRECTED DNA POLYMERASE"/>
    <property type="match status" value="1"/>
</dbReference>
<sequence>MLSGNDLIIRGLDLKQVSESERNVLEEVFSVEEIWAAVCDCDGNKAPGPDDLNLNFIKANWEVIQEDFMKFIHEFHGNASIVKDLNNTFVSLIPKCSNSASMKDFRPINLVGSMYKILAKVLANCLKIVLNSVIGEYQMAFVKDRQILDSFVIAEEIIHSWRNDKTRGLLVKLDFEKAYDSVDHSFLDSIMEQMGFGS</sequence>
<dbReference type="Proteomes" id="UP001281410">
    <property type="component" value="Unassembled WGS sequence"/>
</dbReference>
<proteinExistence type="predicted"/>
<dbReference type="Pfam" id="PF00078">
    <property type="entry name" value="RVT_1"/>
    <property type="match status" value="1"/>
</dbReference>
<dbReference type="PANTHER" id="PTHR46890">
    <property type="entry name" value="NON-LTR RETROLELEMENT REVERSE TRANSCRIPTASE-LIKE PROTEIN-RELATED"/>
    <property type="match status" value="1"/>
</dbReference>
<name>A0AAE0EGU2_9ROSI</name>
<keyword evidence="3" id="KW-1185">Reference proteome</keyword>
<gene>
    <name evidence="2" type="ORF">Dsin_007810</name>
</gene>
<protein>
    <recommendedName>
        <fullName evidence="1">Reverse transcriptase domain-containing protein</fullName>
    </recommendedName>
</protein>
<dbReference type="AlphaFoldDB" id="A0AAE0EGU2"/>
<comment type="caution">
    <text evidence="2">The sequence shown here is derived from an EMBL/GenBank/DDBJ whole genome shotgun (WGS) entry which is preliminary data.</text>
</comment>